<evidence type="ECO:0000313" key="1">
    <source>
        <dbReference type="EMBL" id="GBM01096.1"/>
    </source>
</evidence>
<reference evidence="1 2" key="1">
    <citation type="journal article" date="2019" name="Sci. Rep.">
        <title>Orb-weaving spider Araneus ventricosus genome elucidates the spidroin gene catalogue.</title>
        <authorList>
            <person name="Kono N."/>
            <person name="Nakamura H."/>
            <person name="Ohtoshi R."/>
            <person name="Moran D.A.P."/>
            <person name="Shinohara A."/>
            <person name="Yoshida Y."/>
            <person name="Fujiwara M."/>
            <person name="Mori M."/>
            <person name="Tomita M."/>
            <person name="Arakawa K."/>
        </authorList>
    </citation>
    <scope>NUCLEOTIDE SEQUENCE [LARGE SCALE GENOMIC DNA]</scope>
</reference>
<proteinExistence type="predicted"/>
<dbReference type="AlphaFoldDB" id="A0A4Y2CB58"/>
<evidence type="ECO:0000313" key="2">
    <source>
        <dbReference type="Proteomes" id="UP000499080"/>
    </source>
</evidence>
<name>A0A4Y2CB58_ARAVE</name>
<protein>
    <submittedName>
        <fullName evidence="1">Uncharacterized protein</fullName>
    </submittedName>
</protein>
<comment type="caution">
    <text evidence="1">The sequence shown here is derived from an EMBL/GenBank/DDBJ whole genome shotgun (WGS) entry which is preliminary data.</text>
</comment>
<organism evidence="1 2">
    <name type="scientific">Araneus ventricosus</name>
    <name type="common">Orbweaver spider</name>
    <name type="synonym">Epeira ventricosa</name>
    <dbReference type="NCBI Taxonomy" id="182803"/>
    <lineage>
        <taxon>Eukaryota</taxon>
        <taxon>Metazoa</taxon>
        <taxon>Ecdysozoa</taxon>
        <taxon>Arthropoda</taxon>
        <taxon>Chelicerata</taxon>
        <taxon>Arachnida</taxon>
        <taxon>Araneae</taxon>
        <taxon>Araneomorphae</taxon>
        <taxon>Entelegynae</taxon>
        <taxon>Araneoidea</taxon>
        <taxon>Araneidae</taxon>
        <taxon>Araneus</taxon>
    </lineage>
</organism>
<sequence length="94" mass="10614">MARGSKPDSSEDLSCIGPVVRQIIRRSPKALQLEWRGSLERGCWFRRLLHLTSAQNCEVRPKKDLVLLKNGTLLSLKQAASLRIKLTQLHAVPQ</sequence>
<keyword evidence="2" id="KW-1185">Reference proteome</keyword>
<accession>A0A4Y2CB58</accession>
<gene>
    <name evidence="1" type="ORF">AVEN_136645_1</name>
</gene>
<dbReference type="Proteomes" id="UP000499080">
    <property type="component" value="Unassembled WGS sequence"/>
</dbReference>
<dbReference type="EMBL" id="BGPR01000164">
    <property type="protein sequence ID" value="GBM01096.1"/>
    <property type="molecule type" value="Genomic_DNA"/>
</dbReference>